<feature type="transmembrane region" description="Helical" evidence="2">
    <location>
        <begin position="205"/>
        <end position="228"/>
    </location>
</feature>
<evidence type="ECO:0000313" key="5">
    <source>
        <dbReference type="Proteomes" id="UP001321473"/>
    </source>
</evidence>
<evidence type="ECO:0000313" key="4">
    <source>
        <dbReference type="EMBL" id="KAK8778903.1"/>
    </source>
</evidence>
<evidence type="ECO:0000256" key="2">
    <source>
        <dbReference type="SAM" id="Phobius"/>
    </source>
</evidence>
<feature type="compositionally biased region" description="Basic and acidic residues" evidence="1">
    <location>
        <begin position="382"/>
        <end position="396"/>
    </location>
</feature>
<accession>A0AAQ4EWP6</accession>
<feature type="compositionally biased region" description="Low complexity" evidence="1">
    <location>
        <begin position="60"/>
        <end position="70"/>
    </location>
</feature>
<name>A0AAQ4EWP6_AMBAM</name>
<reference evidence="4 5" key="1">
    <citation type="journal article" date="2023" name="Arcadia Sci">
        <title>De novo assembly of a long-read Amblyomma americanum tick genome.</title>
        <authorList>
            <person name="Chou S."/>
            <person name="Poskanzer K.E."/>
            <person name="Rollins M."/>
            <person name="Thuy-Boun P.S."/>
        </authorList>
    </citation>
    <scope>NUCLEOTIDE SEQUENCE [LARGE SCALE GENOMIC DNA]</scope>
    <source>
        <strain evidence="4">F_SG_1</strain>
        <tissue evidence="4">Salivary glands</tissue>
    </source>
</reference>
<dbReference type="Proteomes" id="UP001321473">
    <property type="component" value="Unassembled WGS sequence"/>
</dbReference>
<feature type="region of interest" description="Disordered" evidence="1">
    <location>
        <begin position="370"/>
        <end position="402"/>
    </location>
</feature>
<gene>
    <name evidence="4" type="ORF">V5799_019756</name>
</gene>
<protein>
    <recommendedName>
        <fullName evidence="6">Secreted protein</fullName>
    </recommendedName>
</protein>
<dbReference type="EMBL" id="JARKHS020010315">
    <property type="protein sequence ID" value="KAK8778903.1"/>
    <property type="molecule type" value="Genomic_DNA"/>
</dbReference>
<proteinExistence type="predicted"/>
<evidence type="ECO:0008006" key="6">
    <source>
        <dbReference type="Google" id="ProtNLM"/>
    </source>
</evidence>
<evidence type="ECO:0000256" key="1">
    <source>
        <dbReference type="SAM" id="MobiDB-lite"/>
    </source>
</evidence>
<keyword evidence="5" id="KW-1185">Reference proteome</keyword>
<comment type="caution">
    <text evidence="4">The sequence shown here is derived from an EMBL/GenBank/DDBJ whole genome shotgun (WGS) entry which is preliminary data.</text>
</comment>
<feature type="signal peptide" evidence="3">
    <location>
        <begin position="1"/>
        <end position="18"/>
    </location>
</feature>
<keyword evidence="2" id="KW-0472">Membrane</keyword>
<keyword evidence="3" id="KW-0732">Signal</keyword>
<dbReference type="AlphaFoldDB" id="A0AAQ4EWP6"/>
<sequence length="402" mass="45229">MLLLAAVLLALSCNQYEAQDAGDPFLEALPTRDSRLFSDGEASSTALERPLQPPVEGDNQRMPRPWRQQRQWRGTEEGVSFYRRLFERRPAQDTKESQHRFHAERHERCDDDLDCRISPSQVCVKRAHEPFGRCQCPFYRPVEVTVDAVPQCVTAKGLFDQCRMTAECVAVNPYLRCVNSLCVCTSPYVLNNKDQCRPASDLRQWLAWFVSIAVLLGVAATSLTCFLYRRRETAETRDSSHPPARPCPVAAAPAASELPGAAPLDGGRATMARLRVPPAVYRRMREWARENRARFPSAAPATPVFWAKQAFRQLPSPLYQGKLLRKIRPQRPMRKCSVAPLHAQRPASPAGFPPMFARSEESSSFHSFPIGEGATVQPLDDALQRHRGAADEEPPRRVSFAH</sequence>
<organism evidence="4 5">
    <name type="scientific">Amblyomma americanum</name>
    <name type="common">Lone star tick</name>
    <dbReference type="NCBI Taxonomy" id="6943"/>
    <lineage>
        <taxon>Eukaryota</taxon>
        <taxon>Metazoa</taxon>
        <taxon>Ecdysozoa</taxon>
        <taxon>Arthropoda</taxon>
        <taxon>Chelicerata</taxon>
        <taxon>Arachnida</taxon>
        <taxon>Acari</taxon>
        <taxon>Parasitiformes</taxon>
        <taxon>Ixodida</taxon>
        <taxon>Ixodoidea</taxon>
        <taxon>Ixodidae</taxon>
        <taxon>Amblyomminae</taxon>
        <taxon>Amblyomma</taxon>
    </lineage>
</organism>
<evidence type="ECO:0000256" key="3">
    <source>
        <dbReference type="SAM" id="SignalP"/>
    </source>
</evidence>
<keyword evidence="2" id="KW-1133">Transmembrane helix</keyword>
<feature type="region of interest" description="Disordered" evidence="1">
    <location>
        <begin position="40"/>
        <end position="70"/>
    </location>
</feature>
<feature type="chain" id="PRO_5042824883" description="Secreted protein" evidence="3">
    <location>
        <begin position="19"/>
        <end position="402"/>
    </location>
</feature>
<keyword evidence="2" id="KW-0812">Transmembrane</keyword>